<organism evidence="1 2">
    <name type="scientific">Paradevosia tibetensis</name>
    <dbReference type="NCBI Taxonomy" id="1447062"/>
    <lineage>
        <taxon>Bacteria</taxon>
        <taxon>Pseudomonadati</taxon>
        <taxon>Pseudomonadota</taxon>
        <taxon>Alphaproteobacteria</taxon>
        <taxon>Hyphomicrobiales</taxon>
        <taxon>Devosiaceae</taxon>
        <taxon>Paradevosia</taxon>
    </lineage>
</organism>
<evidence type="ECO:0000313" key="1">
    <source>
        <dbReference type="EMBL" id="QEE21868.1"/>
    </source>
</evidence>
<evidence type="ECO:0008006" key="3">
    <source>
        <dbReference type="Google" id="ProtNLM"/>
    </source>
</evidence>
<evidence type="ECO:0000313" key="2">
    <source>
        <dbReference type="Proteomes" id="UP000321062"/>
    </source>
</evidence>
<dbReference type="EMBL" id="CP041690">
    <property type="protein sequence ID" value="QEE21868.1"/>
    <property type="molecule type" value="Genomic_DNA"/>
</dbReference>
<reference evidence="1 2" key="1">
    <citation type="journal article" date="2015" name="Int. J. Syst. Evol. Microbiol.">
        <title>Youhaiella tibetensis gen. nov., sp. nov., isolated from subsurface sediment.</title>
        <authorList>
            <person name="Wang Y.X."/>
            <person name="Huang F.Q."/>
            <person name="Nogi Y."/>
            <person name="Pang S.J."/>
            <person name="Wang P.K."/>
            <person name="Lv J."/>
        </authorList>
    </citation>
    <scope>NUCLEOTIDE SEQUENCE [LARGE SCALE GENOMIC DNA]</scope>
    <source>
        <strain evidence="2">fig4</strain>
    </source>
</reference>
<accession>A0A5B9DTT2</accession>
<gene>
    <name evidence="1" type="ORF">FNA67_17495</name>
</gene>
<dbReference type="InterPro" id="IPR027417">
    <property type="entry name" value="P-loop_NTPase"/>
</dbReference>
<dbReference type="OrthoDB" id="5379188at2"/>
<dbReference type="AlphaFoldDB" id="A0A5B9DTT2"/>
<protein>
    <recommendedName>
        <fullName evidence="3">HNH endonuclease</fullName>
    </recommendedName>
</protein>
<dbReference type="RefSeq" id="WP_147657285.1">
    <property type="nucleotide sequence ID" value="NZ_BMFM01000002.1"/>
</dbReference>
<dbReference type="Proteomes" id="UP000321062">
    <property type="component" value="Chromosome"/>
</dbReference>
<dbReference type="KEGG" id="yti:FNA67_17495"/>
<keyword evidence="2" id="KW-1185">Reference proteome</keyword>
<dbReference type="SUPFAM" id="SSF52540">
    <property type="entry name" value="P-loop containing nucleoside triphosphate hydrolases"/>
    <property type="match status" value="1"/>
</dbReference>
<sequence>MEEQLDSSAEVRVRHNFSAQTKRLLAERVGYLCSNPGCRILTIGPRRGEAKSVITGVAAHIAAASIGGPRYDATFSPEVRASYDNGIWLCANHAHQIDHDVSHFTIEVLRKWKSDAEDFAGKLMTGGGARVALSDGWTSVSPDADHVVMVEIARTASLEHLASFKKLDEWPRHAVQLRMSFSNLAGNGQEFTVDQLVGIVRLSREIKLVAPPGTGKTTTMVQLGDAIAAGGAVPLLIPLPEWSGSPKDLLEWAADLHAFAPSRPEA</sequence>
<proteinExistence type="predicted"/>
<name>A0A5B9DTT2_9HYPH</name>